<reference evidence="2 3" key="1">
    <citation type="journal article" date="2022" name="G3 (Bethesda)">
        <title>Whole-genome sequence and methylome profiling of the almond [Prunus dulcis (Mill.) D.A. Webb] cultivar 'Nonpareil'.</title>
        <authorList>
            <person name="D'Amico-Willman K.M."/>
            <person name="Ouma W.Z."/>
            <person name="Meulia T."/>
            <person name="Sideli G.M."/>
            <person name="Gradziel T.M."/>
            <person name="Fresnedo-Ramirez J."/>
        </authorList>
    </citation>
    <scope>NUCLEOTIDE SEQUENCE [LARGE SCALE GENOMIC DNA]</scope>
    <source>
        <strain evidence="2">Clone GOH B32 T37-40</strain>
    </source>
</reference>
<accession>A0AAD4VE93</accession>
<feature type="region of interest" description="Disordered" evidence="1">
    <location>
        <begin position="258"/>
        <end position="333"/>
    </location>
</feature>
<feature type="region of interest" description="Disordered" evidence="1">
    <location>
        <begin position="111"/>
        <end position="139"/>
    </location>
</feature>
<proteinExistence type="predicted"/>
<evidence type="ECO:0000256" key="1">
    <source>
        <dbReference type="SAM" id="MobiDB-lite"/>
    </source>
</evidence>
<dbReference type="Proteomes" id="UP001054821">
    <property type="component" value="Chromosome 6"/>
</dbReference>
<dbReference type="AlphaFoldDB" id="A0AAD4VE93"/>
<name>A0AAD4VE93_PRUDU</name>
<protein>
    <submittedName>
        <fullName evidence="2">Uncharacterized protein</fullName>
    </submittedName>
</protein>
<feature type="compositionally biased region" description="Acidic residues" evidence="1">
    <location>
        <begin position="308"/>
        <end position="318"/>
    </location>
</feature>
<dbReference type="EMBL" id="JAJFAZ020000006">
    <property type="protein sequence ID" value="KAI5322918.1"/>
    <property type="molecule type" value="Genomic_DNA"/>
</dbReference>
<gene>
    <name evidence="2" type="ORF">L3X38_031990</name>
</gene>
<evidence type="ECO:0000313" key="3">
    <source>
        <dbReference type="Proteomes" id="UP001054821"/>
    </source>
</evidence>
<sequence>MRKSGLTRGSPNLVILCLRKGVSLQKIKFLQKGNVRVLAEGPAVLNVDSVHVSGGHWSLIYGINSSPPSSLPKVVIELPFGDRVAPKGLMTGHPLPLVAVYKDGTRVAPFDNQPVASTSGRSEGTVGPSRPRVTIVHRGPPRVPVGVPQRVLFGVDYLEPNKITERELEKIRAEYLIPDSVRMRIPSPVESLSNPADGEVAFFTDVLLQGVRLPLQPAVQRILAQIGYADQSLWGRSNHARALRRRFLRSVNGNQGDFLRSSRHSKLPTISKMSDSESPFRNEPNAFDGELSSGWDTSSEAVSLGAEGVEDTDDELFGEEVQSAPVHGVGKGL</sequence>
<keyword evidence="3" id="KW-1185">Reference proteome</keyword>
<comment type="caution">
    <text evidence="2">The sequence shown here is derived from an EMBL/GenBank/DDBJ whole genome shotgun (WGS) entry which is preliminary data.</text>
</comment>
<organism evidence="2 3">
    <name type="scientific">Prunus dulcis</name>
    <name type="common">Almond</name>
    <name type="synonym">Amygdalus dulcis</name>
    <dbReference type="NCBI Taxonomy" id="3755"/>
    <lineage>
        <taxon>Eukaryota</taxon>
        <taxon>Viridiplantae</taxon>
        <taxon>Streptophyta</taxon>
        <taxon>Embryophyta</taxon>
        <taxon>Tracheophyta</taxon>
        <taxon>Spermatophyta</taxon>
        <taxon>Magnoliopsida</taxon>
        <taxon>eudicotyledons</taxon>
        <taxon>Gunneridae</taxon>
        <taxon>Pentapetalae</taxon>
        <taxon>rosids</taxon>
        <taxon>fabids</taxon>
        <taxon>Rosales</taxon>
        <taxon>Rosaceae</taxon>
        <taxon>Amygdaloideae</taxon>
        <taxon>Amygdaleae</taxon>
        <taxon>Prunus</taxon>
    </lineage>
</organism>
<evidence type="ECO:0000313" key="2">
    <source>
        <dbReference type="EMBL" id="KAI5322918.1"/>
    </source>
</evidence>